<dbReference type="SUPFAM" id="SSF51197">
    <property type="entry name" value="Clavaminate synthase-like"/>
    <property type="match status" value="1"/>
</dbReference>
<dbReference type="Gene3D" id="2.60.120.620">
    <property type="entry name" value="q2cbj1_9rhob like domain"/>
    <property type="match status" value="1"/>
</dbReference>
<dbReference type="InterPro" id="IPR008775">
    <property type="entry name" value="Phytyl_CoA_dOase-like"/>
</dbReference>
<dbReference type="Pfam" id="PF05721">
    <property type="entry name" value="PhyH"/>
    <property type="match status" value="1"/>
</dbReference>
<evidence type="ECO:0000313" key="1">
    <source>
        <dbReference type="EMBL" id="GLI03897.1"/>
    </source>
</evidence>
<evidence type="ECO:0008006" key="3">
    <source>
        <dbReference type="Google" id="ProtNLM"/>
    </source>
</evidence>
<dbReference type="PANTHER" id="PTHR20883:SF48">
    <property type="entry name" value="ECTOINE DIOXYGENASE"/>
    <property type="match status" value="1"/>
</dbReference>
<dbReference type="RefSeq" id="WP_281906418.1">
    <property type="nucleotide sequence ID" value="NZ_BSDI01000109.1"/>
</dbReference>
<proteinExistence type="predicted"/>
<comment type="caution">
    <text evidence="1">The sequence shown here is derived from an EMBL/GenBank/DDBJ whole genome shotgun (WGS) entry which is preliminary data.</text>
</comment>
<sequence length="279" mass="30729">MSVTYTIHSPVAQPERECVSILDPDEEHTFLRDGLVLPRRRMPAASIAGLRAAVDALVAERFPDAAERTYREEFAGQYVRDGHKQDPRIVTGALVAFPIADTVRCLLGPRVVLRNSNIRVTQPGSGEDTIWHTDYRPHTTPAPPLPSAPPVITVLLYLDAINVETGPLFVVPGSHMWAEQPPATHDDLDEQVAVCVQPGQVVLMNAALWHRGGPNHSPTIRRRLLTLQLSGIFTAPFNFEPSLPTPAYQQLIEQARARRDEPLLELLGLGGINPTTGNY</sequence>
<dbReference type="Proteomes" id="UP001144280">
    <property type="component" value="Unassembled WGS sequence"/>
</dbReference>
<accession>A0ABQ5RDA8</accession>
<protein>
    <recommendedName>
        <fullName evidence="3">Phytanoyl-CoA dioxygenase</fullName>
    </recommendedName>
</protein>
<gene>
    <name evidence="1" type="ORF">Pa4123_91770</name>
</gene>
<keyword evidence="2" id="KW-1185">Reference proteome</keyword>
<evidence type="ECO:0000313" key="2">
    <source>
        <dbReference type="Proteomes" id="UP001144280"/>
    </source>
</evidence>
<organism evidence="1 2">
    <name type="scientific">Phytohabitans aurantiacus</name>
    <dbReference type="NCBI Taxonomy" id="3016789"/>
    <lineage>
        <taxon>Bacteria</taxon>
        <taxon>Bacillati</taxon>
        <taxon>Actinomycetota</taxon>
        <taxon>Actinomycetes</taxon>
        <taxon>Micromonosporales</taxon>
        <taxon>Micromonosporaceae</taxon>
    </lineage>
</organism>
<reference evidence="1" key="1">
    <citation type="submission" date="2022-12" db="EMBL/GenBank/DDBJ databases">
        <title>New Phytohabitans aurantiacus sp. RD004123 nov., an actinomycete isolated from soil.</title>
        <authorList>
            <person name="Triningsih D.W."/>
            <person name="Harunari E."/>
            <person name="Igarashi Y."/>
        </authorList>
    </citation>
    <scope>NUCLEOTIDE SEQUENCE</scope>
    <source>
        <strain evidence="1">RD004123</strain>
    </source>
</reference>
<dbReference type="PANTHER" id="PTHR20883">
    <property type="entry name" value="PHYTANOYL-COA DIOXYGENASE DOMAIN CONTAINING 1"/>
    <property type="match status" value="1"/>
</dbReference>
<name>A0ABQ5RDA8_9ACTN</name>
<dbReference type="EMBL" id="BSDI01000109">
    <property type="protein sequence ID" value="GLI03897.1"/>
    <property type="molecule type" value="Genomic_DNA"/>
</dbReference>